<keyword evidence="1" id="KW-0472">Membrane</keyword>
<dbReference type="Proteomes" id="UP000272025">
    <property type="component" value="Unassembled WGS sequence"/>
</dbReference>
<keyword evidence="1" id="KW-0812">Transmembrane</keyword>
<accession>A0A3N2PJN8</accession>
<evidence type="ECO:0000313" key="2">
    <source>
        <dbReference type="EMBL" id="ROT34737.1"/>
    </source>
</evidence>
<sequence>MSSKACPGTGSVPNSYDSPTITTLFIFVYIYSIFYLLFNFLVLSTRVFEYLSILSICFDYEYGRPLGWERSVVAGRYRRRIITEYMDRELVTWSLNTTYPLKYLTVGSLEPGGLLVGREIKRYITIPRDTC</sequence>
<reference evidence="2 3" key="1">
    <citation type="journal article" date="2018" name="Mol. Ecol.">
        <title>The obligate alkalophilic soda-lake fungus Sodiomyces alkalinus has shifted to a protein diet.</title>
        <authorList>
            <person name="Grum-Grzhimaylo A.A."/>
            <person name="Falkoski D.L."/>
            <person name="van den Heuvel J."/>
            <person name="Valero-Jimenez C.A."/>
            <person name="Min B."/>
            <person name="Choi I.G."/>
            <person name="Lipzen A."/>
            <person name="Daum C.G."/>
            <person name="Aanen D.K."/>
            <person name="Tsang A."/>
            <person name="Henrissat B."/>
            <person name="Bilanenko E.N."/>
            <person name="de Vries R.P."/>
            <person name="van Kan J.A.L."/>
            <person name="Grigoriev I.V."/>
            <person name="Debets A.J.M."/>
        </authorList>
    </citation>
    <scope>NUCLEOTIDE SEQUENCE [LARGE SCALE GENOMIC DNA]</scope>
    <source>
        <strain evidence="2 3">F11</strain>
    </source>
</reference>
<dbReference type="AlphaFoldDB" id="A0A3N2PJN8"/>
<feature type="transmembrane region" description="Helical" evidence="1">
    <location>
        <begin position="20"/>
        <end position="43"/>
    </location>
</feature>
<dbReference type="EMBL" id="ML119066">
    <property type="protein sequence ID" value="ROT34737.1"/>
    <property type="molecule type" value="Genomic_DNA"/>
</dbReference>
<name>A0A3N2PJN8_SODAK</name>
<dbReference type="GeneID" id="39584215"/>
<keyword evidence="3" id="KW-1185">Reference proteome</keyword>
<organism evidence="2 3">
    <name type="scientific">Sodiomyces alkalinus (strain CBS 110278 / VKM F-3762 / F11)</name>
    <name type="common">Alkaliphilic filamentous fungus</name>
    <dbReference type="NCBI Taxonomy" id="1314773"/>
    <lineage>
        <taxon>Eukaryota</taxon>
        <taxon>Fungi</taxon>
        <taxon>Dikarya</taxon>
        <taxon>Ascomycota</taxon>
        <taxon>Pezizomycotina</taxon>
        <taxon>Sordariomycetes</taxon>
        <taxon>Hypocreomycetidae</taxon>
        <taxon>Glomerellales</taxon>
        <taxon>Plectosphaerellaceae</taxon>
        <taxon>Sodiomyces</taxon>
    </lineage>
</organism>
<evidence type="ECO:0000313" key="3">
    <source>
        <dbReference type="Proteomes" id="UP000272025"/>
    </source>
</evidence>
<dbReference type="RefSeq" id="XP_028462543.1">
    <property type="nucleotide sequence ID" value="XM_028615738.1"/>
</dbReference>
<proteinExistence type="predicted"/>
<keyword evidence="1" id="KW-1133">Transmembrane helix</keyword>
<protein>
    <submittedName>
        <fullName evidence="2">Uncharacterized protein</fullName>
    </submittedName>
</protein>
<gene>
    <name evidence="2" type="ORF">SODALDRAFT_84185</name>
</gene>
<evidence type="ECO:0000256" key="1">
    <source>
        <dbReference type="SAM" id="Phobius"/>
    </source>
</evidence>